<dbReference type="InterPro" id="IPR011009">
    <property type="entry name" value="Kinase-like_dom_sf"/>
</dbReference>
<feature type="compositionally biased region" description="Low complexity" evidence="2">
    <location>
        <begin position="92"/>
        <end position="107"/>
    </location>
</feature>
<feature type="region of interest" description="Disordered" evidence="2">
    <location>
        <begin position="83"/>
        <end position="112"/>
    </location>
</feature>
<sequence>MLKYTTVWRGLHGVKHKFGTILKSRGVVLSSFGFTNYHHHHDNMIIPHGGSLSLFTSTSLTTSFRLFSQSSLSRTTLLDSQKVAPEAPQVHSSSNNQKQSSNSNGEQENNKTTHKGFSFLKFLKKLIKYMTISVASVMGLLAVCLPPALMVDFKEEFENDGYRAVLVALLDAYKDTWNIIARFTRSCYSIGKVMTIYRNLNKDFEPKFESISRNKRSDHEISSEEELQVLRDYVTTRRQANAKAAEILLDLCLHNGGAYVKAGQYIASLNYIMPKEITDILSVLQDKCQQHDFSVTEKILLEDLDRDYREIFSSFDTTPIASASIAQVHKATLRDGNQTVAVKIQHPDLIRIFKADLKTMQFLLFSTKLFFDFPFAWTLPEFERILLSELDFVNEAANCSHFSQMFKDYPDNQIDAPRVHWNLTSKRILTMDFIEGCKINDLQALKSMNIDPKEVAKLLVDSYSIQTFIHGFVHSDIHVGNLLVRRSEKNNKPQLIYLDHGCYKKLDEETRKDYCQLWKAAIFRDHENLKLYTEKFGIDGRFYPLFGLFLTFSNYMDKSSSSMVDQRKNMTSEEAKKMFKQIRETFFPKSTHKAQDLFNIIEEMFRNMKLDLILLMRANVQLRSITRELGRPINRFAIMAEYCLKGIHYERKNYEMPCIPHRESDQRRVAVTHVQPTPFFHQLTFDLFKFKLRLLVLDLAFVFFNLSMRILRYFNPSKYEEAEDDRETSRVKRRLDRMKQQKKAMEEDVASSKEDIEDLSAQQ</sequence>
<evidence type="ECO:0000256" key="1">
    <source>
        <dbReference type="ARBA" id="ARBA00009670"/>
    </source>
</evidence>
<feature type="domain" description="ABC1 atypical kinase-like" evidence="4">
    <location>
        <begin position="284"/>
        <end position="530"/>
    </location>
</feature>
<dbReference type="GeneID" id="68113835"/>
<dbReference type="OMA" id="YLDHGCY"/>
<dbReference type="EMBL" id="VFQX01000052">
    <property type="protein sequence ID" value="KAF0974585.1"/>
    <property type="molecule type" value="Genomic_DNA"/>
</dbReference>
<proteinExistence type="inferred from homology"/>
<keyword evidence="6" id="KW-1185">Reference proteome</keyword>
<dbReference type="SUPFAM" id="SSF56112">
    <property type="entry name" value="Protein kinase-like (PK-like)"/>
    <property type="match status" value="1"/>
</dbReference>
<feature type="region of interest" description="Disordered" evidence="2">
    <location>
        <begin position="725"/>
        <end position="763"/>
    </location>
</feature>
<dbReference type="VEuPathDB" id="AmoebaDB:NfTy_088640"/>
<dbReference type="AlphaFoldDB" id="A0A6A5BLY9"/>
<dbReference type="Pfam" id="PF03109">
    <property type="entry name" value="ABC1"/>
    <property type="match status" value="1"/>
</dbReference>
<reference evidence="5 6" key="1">
    <citation type="journal article" date="2019" name="Sci. Rep.">
        <title>Nanopore sequencing improves the draft genome of the human pathogenic amoeba Naegleria fowleri.</title>
        <authorList>
            <person name="Liechti N."/>
            <person name="Schurch N."/>
            <person name="Bruggmann R."/>
            <person name="Wittwer M."/>
        </authorList>
    </citation>
    <scope>NUCLEOTIDE SEQUENCE [LARGE SCALE GENOMIC DNA]</scope>
    <source>
        <strain evidence="5 6">ATCC 30894</strain>
    </source>
</reference>
<evidence type="ECO:0000256" key="2">
    <source>
        <dbReference type="SAM" id="MobiDB-lite"/>
    </source>
</evidence>
<comment type="similarity">
    <text evidence="1">Belongs to the protein kinase superfamily. ADCK protein kinase family.</text>
</comment>
<feature type="compositionally biased region" description="Basic and acidic residues" evidence="2">
    <location>
        <begin position="737"/>
        <end position="754"/>
    </location>
</feature>
<keyword evidence="3" id="KW-1133">Transmembrane helix</keyword>
<dbReference type="Proteomes" id="UP000444721">
    <property type="component" value="Unassembled WGS sequence"/>
</dbReference>
<evidence type="ECO:0000313" key="5">
    <source>
        <dbReference type="EMBL" id="KAF0974585.1"/>
    </source>
</evidence>
<name>A0A6A5BLY9_NAEFO</name>
<keyword evidence="3" id="KW-0812">Transmembrane</keyword>
<dbReference type="Gene3D" id="1.10.510.10">
    <property type="entry name" value="Transferase(Phosphotransferase) domain 1"/>
    <property type="match status" value="1"/>
</dbReference>
<dbReference type="InterPro" id="IPR004147">
    <property type="entry name" value="ABC1_dom"/>
</dbReference>
<accession>A0A6A5BLY9</accession>
<evidence type="ECO:0000256" key="3">
    <source>
        <dbReference type="SAM" id="Phobius"/>
    </source>
</evidence>
<keyword evidence="3" id="KW-0472">Membrane</keyword>
<dbReference type="InterPro" id="IPR045307">
    <property type="entry name" value="ADCK1_dom"/>
</dbReference>
<comment type="caution">
    <text evidence="5">The sequence shown here is derived from an EMBL/GenBank/DDBJ whole genome shotgun (WGS) entry which is preliminary data.</text>
</comment>
<organism evidence="5 6">
    <name type="scientific">Naegleria fowleri</name>
    <name type="common">Brain eating amoeba</name>
    <dbReference type="NCBI Taxonomy" id="5763"/>
    <lineage>
        <taxon>Eukaryota</taxon>
        <taxon>Discoba</taxon>
        <taxon>Heterolobosea</taxon>
        <taxon>Tetramitia</taxon>
        <taxon>Eutetramitia</taxon>
        <taxon>Vahlkampfiidae</taxon>
        <taxon>Naegleria</taxon>
    </lineage>
</organism>
<dbReference type="InterPro" id="IPR051130">
    <property type="entry name" value="Mito_struct-func_regulator"/>
</dbReference>
<dbReference type="VEuPathDB" id="AmoebaDB:FDP41_006617"/>
<dbReference type="OrthoDB" id="427480at2759"/>
<feature type="transmembrane region" description="Helical" evidence="3">
    <location>
        <begin position="129"/>
        <end position="149"/>
    </location>
</feature>
<dbReference type="PANTHER" id="PTHR43173:SF19">
    <property type="entry name" value="AARF DOMAIN-CONTAINING PROTEIN KINASE 1"/>
    <property type="match status" value="1"/>
</dbReference>
<dbReference type="VEuPathDB" id="AmoebaDB:NF0058120"/>
<dbReference type="RefSeq" id="XP_044559298.1">
    <property type="nucleotide sequence ID" value="XM_044710272.1"/>
</dbReference>
<evidence type="ECO:0000313" key="6">
    <source>
        <dbReference type="Proteomes" id="UP000444721"/>
    </source>
</evidence>
<dbReference type="PANTHER" id="PTHR43173">
    <property type="entry name" value="ABC1 FAMILY PROTEIN"/>
    <property type="match status" value="1"/>
</dbReference>
<dbReference type="CDD" id="cd13969">
    <property type="entry name" value="ADCK1-like"/>
    <property type="match status" value="1"/>
</dbReference>
<evidence type="ECO:0000259" key="4">
    <source>
        <dbReference type="Pfam" id="PF03109"/>
    </source>
</evidence>
<protein>
    <recommendedName>
        <fullName evidence="4">ABC1 atypical kinase-like domain-containing protein</fullName>
    </recommendedName>
</protein>
<gene>
    <name evidence="5" type="ORF">FDP41_006617</name>
</gene>